<organism evidence="1 2">
    <name type="scientific">Centaurea solstitialis</name>
    <name type="common">yellow star-thistle</name>
    <dbReference type="NCBI Taxonomy" id="347529"/>
    <lineage>
        <taxon>Eukaryota</taxon>
        <taxon>Viridiplantae</taxon>
        <taxon>Streptophyta</taxon>
        <taxon>Embryophyta</taxon>
        <taxon>Tracheophyta</taxon>
        <taxon>Spermatophyta</taxon>
        <taxon>Magnoliopsida</taxon>
        <taxon>eudicotyledons</taxon>
        <taxon>Gunneridae</taxon>
        <taxon>Pentapetalae</taxon>
        <taxon>asterids</taxon>
        <taxon>campanulids</taxon>
        <taxon>Asterales</taxon>
        <taxon>Asteraceae</taxon>
        <taxon>Carduoideae</taxon>
        <taxon>Cardueae</taxon>
        <taxon>Centaureinae</taxon>
        <taxon>Centaurea</taxon>
    </lineage>
</organism>
<accession>A0AA38WDV7</accession>
<dbReference type="AlphaFoldDB" id="A0AA38WDV7"/>
<comment type="caution">
    <text evidence="1">The sequence shown here is derived from an EMBL/GenBank/DDBJ whole genome shotgun (WGS) entry which is preliminary data.</text>
</comment>
<reference evidence="1" key="1">
    <citation type="submission" date="2023-03" db="EMBL/GenBank/DDBJ databases">
        <title>Chromosome-scale reference genome and RAD-based genetic map of yellow starthistle (Centaurea solstitialis) reveal putative structural variation and QTLs associated with invader traits.</title>
        <authorList>
            <person name="Reatini B."/>
            <person name="Cang F.A."/>
            <person name="Jiang Q."/>
            <person name="Mckibben M.T.W."/>
            <person name="Barker M.S."/>
            <person name="Rieseberg L.H."/>
            <person name="Dlugosch K.M."/>
        </authorList>
    </citation>
    <scope>NUCLEOTIDE SEQUENCE</scope>
    <source>
        <strain evidence="1">CAN-66</strain>
        <tissue evidence="1">Leaf</tissue>
    </source>
</reference>
<proteinExistence type="predicted"/>
<dbReference type="Proteomes" id="UP001172457">
    <property type="component" value="Chromosome 3"/>
</dbReference>
<name>A0AA38WDV7_9ASTR</name>
<gene>
    <name evidence="1" type="ORF">OSB04_011641</name>
</gene>
<sequence>MAERGTRGVTNADAITPESADWESQFVISVASQATRAETVELLQRFWSPLNGKSTKRGEKA</sequence>
<protein>
    <submittedName>
        <fullName evidence="1">Uncharacterized protein</fullName>
    </submittedName>
</protein>
<evidence type="ECO:0000313" key="1">
    <source>
        <dbReference type="EMBL" id="KAJ9557027.1"/>
    </source>
</evidence>
<keyword evidence="2" id="KW-1185">Reference proteome</keyword>
<dbReference type="EMBL" id="JARYMX010000003">
    <property type="protein sequence ID" value="KAJ9557027.1"/>
    <property type="molecule type" value="Genomic_DNA"/>
</dbReference>
<evidence type="ECO:0000313" key="2">
    <source>
        <dbReference type="Proteomes" id="UP001172457"/>
    </source>
</evidence>